<dbReference type="KEGG" id="kpe:KPK_0200"/>
<dbReference type="Proteomes" id="UP000258928">
    <property type="component" value="Unassembled WGS sequence"/>
</dbReference>
<dbReference type="EMBL" id="UKAS01000015">
    <property type="protein sequence ID" value="SXF97128.1"/>
    <property type="molecule type" value="Genomic_DNA"/>
</dbReference>
<dbReference type="KEGG" id="kvd:KR75_07090"/>
<evidence type="ECO:0000313" key="3">
    <source>
        <dbReference type="EMBL" id="SXF97128.1"/>
    </source>
</evidence>
<reference evidence="2 4" key="1">
    <citation type="submission" date="2018-06" db="EMBL/GenBank/DDBJ databases">
        <authorList>
            <consortium name="Pathogen Informatics"/>
            <person name="Doyle S."/>
        </authorList>
    </citation>
    <scope>NUCLEOTIDE SEQUENCE [LARGE SCALE GENOMIC DNA]</scope>
    <source>
        <strain evidence="2 4">NCTC9177</strain>
    </source>
</reference>
<dbReference type="AlphaFoldDB" id="A0A087FU42"/>
<dbReference type="Proteomes" id="UP000254545">
    <property type="component" value="Unassembled WGS sequence"/>
</dbReference>
<evidence type="ECO:0000256" key="1">
    <source>
        <dbReference type="SAM" id="SignalP"/>
    </source>
</evidence>
<evidence type="ECO:0000313" key="4">
    <source>
        <dbReference type="Proteomes" id="UP000254545"/>
    </source>
</evidence>
<name>A0A087FU42_KLEVA</name>
<feature type="signal peptide" evidence="1">
    <location>
        <begin position="1"/>
        <end position="30"/>
    </location>
</feature>
<evidence type="ECO:0000313" key="5">
    <source>
        <dbReference type="Proteomes" id="UP000258928"/>
    </source>
</evidence>
<dbReference type="OMA" id="SERYTWD"/>
<reference evidence="3 5" key="2">
    <citation type="submission" date="2018-08" db="EMBL/GenBank/DDBJ databases">
        <authorList>
            <consortium name="Pathogen Informatics"/>
        </authorList>
    </citation>
    <scope>NUCLEOTIDE SEQUENCE [LARGE SCALE GENOMIC DNA]</scope>
    <source>
        <strain evidence="3 5">EuSCAPE_TR218</strain>
    </source>
</reference>
<evidence type="ECO:0000313" key="2">
    <source>
        <dbReference type="EMBL" id="STS86970.1"/>
    </source>
</evidence>
<dbReference type="EMBL" id="UGKR01000003">
    <property type="protein sequence ID" value="STS86970.1"/>
    <property type="molecule type" value="Genomic_DNA"/>
</dbReference>
<comment type="caution">
    <text evidence="2">The sequence shown here is derived from an EMBL/GenBank/DDBJ whole genome shotgun (WGS) entry which is preliminary data.</text>
</comment>
<keyword evidence="1" id="KW-0732">Signal</keyword>
<accession>A0A087FU42</accession>
<feature type="chain" id="PRO_5043118460" evidence="1">
    <location>
        <begin position="31"/>
        <end position="214"/>
    </location>
</feature>
<sequence length="214" mass="23331">MIIKKCNGLRGFLFPASVSVWMTCVSGANAWQQEYIAIDTKSNTPERYTWDSDHQPRYEDILAERMKSSETPGGLALNQALAPPDSSRGQSVGWNYLLANGMTSGPVASLRSDVTAPVTRSAGETGYVNTLGWRMDYQSLWGVHPWAQVSYNQSLTSDAWSPTTRAREGGWSDVTLGADMRLGSHVAAWATLSQADNVPSGENTLYLMGVSANF</sequence>
<gene>
    <name evidence="2" type="primary">yhjY</name>
    <name evidence="2" type="ORF">NCTC9177_00744</name>
    <name evidence="3" type="ORF">SAMEA3729809_04081</name>
</gene>
<protein>
    <submittedName>
        <fullName evidence="2 3">Lipase</fullName>
    </submittedName>
</protein>
<proteinExistence type="predicted"/>
<organism evidence="2 4">
    <name type="scientific">Klebsiella variicola</name>
    <dbReference type="NCBI Taxonomy" id="244366"/>
    <lineage>
        <taxon>Bacteria</taxon>
        <taxon>Pseudomonadati</taxon>
        <taxon>Pseudomonadota</taxon>
        <taxon>Gammaproteobacteria</taxon>
        <taxon>Enterobacterales</taxon>
        <taxon>Enterobacteriaceae</taxon>
        <taxon>Klebsiella/Raoultella group</taxon>
        <taxon>Klebsiella</taxon>
        <taxon>Klebsiella pneumoniae complex</taxon>
    </lineage>
</organism>